<evidence type="ECO:0000259" key="1">
    <source>
        <dbReference type="PROSITE" id="PS50987"/>
    </source>
</evidence>
<dbReference type="Proteomes" id="UP000065151">
    <property type="component" value="Chromosome"/>
</dbReference>
<dbReference type="GO" id="GO:0003700">
    <property type="term" value="F:DNA-binding transcription factor activity"/>
    <property type="evidence" value="ECO:0007669"/>
    <property type="project" value="InterPro"/>
</dbReference>
<feature type="domain" description="HTH arsR-type" evidence="1">
    <location>
        <begin position="15"/>
        <end position="114"/>
    </location>
</feature>
<dbReference type="InterPro" id="IPR036390">
    <property type="entry name" value="WH_DNA-bd_sf"/>
</dbReference>
<reference evidence="2 3" key="1">
    <citation type="submission" date="2015-12" db="EMBL/GenBank/DDBJ databases">
        <authorList>
            <person name="Shamseldin A."/>
            <person name="Moawad H."/>
            <person name="Abd El-Rahim W.M."/>
            <person name="Sadowsky M.J."/>
        </authorList>
    </citation>
    <scope>NUCLEOTIDE SEQUENCE [LARGE SCALE GENOMIC DNA]</scope>
    <source>
        <strain evidence="2 3">Ar51</strain>
    </source>
</reference>
<dbReference type="InterPro" id="IPR001845">
    <property type="entry name" value="HTH_ArsR_DNA-bd_dom"/>
</dbReference>
<dbReference type="InterPro" id="IPR011991">
    <property type="entry name" value="ArsR-like_HTH"/>
</dbReference>
<dbReference type="Gene3D" id="1.10.10.10">
    <property type="entry name" value="Winged helix-like DNA-binding domain superfamily/Winged helix DNA-binding domain"/>
    <property type="match status" value="1"/>
</dbReference>
<accession>A0A0U3R4C9</accession>
<dbReference type="InterPro" id="IPR036388">
    <property type="entry name" value="WH-like_DNA-bd_sf"/>
</dbReference>
<protein>
    <recommendedName>
        <fullName evidence="1">HTH arsR-type domain-containing protein</fullName>
    </recommendedName>
</protein>
<dbReference type="AlphaFoldDB" id="A0A0U3R4C9"/>
<name>A0A0U3R4C9_9MICC</name>
<evidence type="ECO:0000313" key="2">
    <source>
        <dbReference type="EMBL" id="ALV40065.1"/>
    </source>
</evidence>
<dbReference type="SUPFAM" id="SSF46785">
    <property type="entry name" value="Winged helix' DNA-binding domain"/>
    <property type="match status" value="1"/>
</dbReference>
<proteinExistence type="predicted"/>
<evidence type="ECO:0000313" key="3">
    <source>
        <dbReference type="Proteomes" id="UP000065151"/>
    </source>
</evidence>
<dbReference type="CDD" id="cd00090">
    <property type="entry name" value="HTH_ARSR"/>
    <property type="match status" value="1"/>
</dbReference>
<dbReference type="PROSITE" id="PS50987">
    <property type="entry name" value="HTH_ARSR_2"/>
    <property type="match status" value="1"/>
</dbReference>
<dbReference type="KEGG" id="psul:AU252_01865"/>
<organism evidence="2">
    <name type="scientific">Pseudarthrobacter sulfonivorans</name>
    <dbReference type="NCBI Taxonomy" id="121292"/>
    <lineage>
        <taxon>Bacteria</taxon>
        <taxon>Bacillati</taxon>
        <taxon>Actinomycetota</taxon>
        <taxon>Actinomycetes</taxon>
        <taxon>Micrococcales</taxon>
        <taxon>Micrococcaceae</taxon>
        <taxon>Pseudarthrobacter</taxon>
    </lineage>
</organism>
<sequence length="114" mass="12540">MKDKNEVMPRITQPEDEAWSPDVEAAIATFGNRSRNEILRFLAATGPATRGDIVDAVSATEPSVAKHLLVLEETGVVHADVEPGRRHGRSPRYSVDNGRIKALLAAHLDYLLNR</sequence>
<gene>
    <name evidence="2" type="ORF">AU252_01865</name>
</gene>
<dbReference type="EMBL" id="CP013747">
    <property type="protein sequence ID" value="ALV40065.1"/>
    <property type="molecule type" value="Genomic_DNA"/>
</dbReference>
<dbReference type="Pfam" id="PF01022">
    <property type="entry name" value="HTH_5"/>
    <property type="match status" value="1"/>
</dbReference>
<dbReference type="SMART" id="SM00418">
    <property type="entry name" value="HTH_ARSR"/>
    <property type="match status" value="1"/>
</dbReference>